<feature type="compositionally biased region" description="Polar residues" evidence="1">
    <location>
        <begin position="130"/>
        <end position="139"/>
    </location>
</feature>
<feature type="compositionally biased region" description="Basic residues" evidence="1">
    <location>
        <begin position="114"/>
        <end position="125"/>
    </location>
</feature>
<sequence length="187" mass="19961">MSPSASVIRARSSGAQYANNPIEADHSQLKHRLRPMRVLRTDKTAQVIIAGHAFMQNVRHGHYELAIDAPPATRGRRGVYRTRPGDLTSDLRRVGHVRRSHNATARPTAGPAHGRTRRARRRRAHGAGTCQSALSQSAHHSVGLADGVVVAAVSRLARVGEHSAAVRDVNPGDRPGGVGSPAQGEGD</sequence>
<feature type="domain" description="DDE" evidence="2">
    <location>
        <begin position="15"/>
        <end position="62"/>
    </location>
</feature>
<comment type="caution">
    <text evidence="3">The sequence shown here is derived from an EMBL/GenBank/DDBJ whole genome shotgun (WGS) entry which is preliminary data.</text>
</comment>
<accession>A0ABW7SJI2</accession>
<feature type="region of interest" description="Disordered" evidence="1">
    <location>
        <begin position="161"/>
        <end position="187"/>
    </location>
</feature>
<evidence type="ECO:0000256" key="1">
    <source>
        <dbReference type="SAM" id="MobiDB-lite"/>
    </source>
</evidence>
<organism evidence="3 4">
    <name type="scientific">Micromonospora rubida</name>
    <dbReference type="NCBI Taxonomy" id="2697657"/>
    <lineage>
        <taxon>Bacteria</taxon>
        <taxon>Bacillati</taxon>
        <taxon>Actinomycetota</taxon>
        <taxon>Actinomycetes</taxon>
        <taxon>Micromonosporales</taxon>
        <taxon>Micromonosporaceae</taxon>
        <taxon>Micromonospora</taxon>
    </lineage>
</organism>
<name>A0ABW7SJI2_9ACTN</name>
<feature type="region of interest" description="Disordered" evidence="1">
    <location>
        <begin position="100"/>
        <end position="139"/>
    </location>
</feature>
<evidence type="ECO:0000313" key="4">
    <source>
        <dbReference type="Proteomes" id="UP001611075"/>
    </source>
</evidence>
<feature type="region of interest" description="Disordered" evidence="1">
    <location>
        <begin position="1"/>
        <end position="23"/>
    </location>
</feature>
<proteinExistence type="predicted"/>
<evidence type="ECO:0000259" key="2">
    <source>
        <dbReference type="Pfam" id="PF13610"/>
    </source>
</evidence>
<dbReference type="EMBL" id="JBIRPU010000008">
    <property type="protein sequence ID" value="MFI0793828.1"/>
    <property type="molecule type" value="Genomic_DNA"/>
</dbReference>
<dbReference type="Pfam" id="PF13610">
    <property type="entry name" value="DDE_Tnp_IS240"/>
    <property type="match status" value="1"/>
</dbReference>
<gene>
    <name evidence="3" type="ORF">ACH4OY_14215</name>
</gene>
<evidence type="ECO:0000313" key="3">
    <source>
        <dbReference type="EMBL" id="MFI0793828.1"/>
    </source>
</evidence>
<dbReference type="Proteomes" id="UP001611075">
    <property type="component" value="Unassembled WGS sequence"/>
</dbReference>
<dbReference type="InterPro" id="IPR032874">
    <property type="entry name" value="DDE_dom"/>
</dbReference>
<dbReference type="RefSeq" id="WP_396679853.1">
    <property type="nucleotide sequence ID" value="NZ_JBIRPU010000008.1"/>
</dbReference>
<protein>
    <submittedName>
        <fullName evidence="3">DDE-type integrase/transposase/recombinase</fullName>
    </submittedName>
</protein>
<reference evidence="3 4" key="1">
    <citation type="submission" date="2024-10" db="EMBL/GenBank/DDBJ databases">
        <title>The Natural Products Discovery Center: Release of the First 8490 Sequenced Strains for Exploring Actinobacteria Biosynthetic Diversity.</title>
        <authorList>
            <person name="Kalkreuter E."/>
            <person name="Kautsar S.A."/>
            <person name="Yang D."/>
            <person name="Bader C.D."/>
            <person name="Teijaro C.N."/>
            <person name="Fluegel L."/>
            <person name="Davis C.M."/>
            <person name="Simpson J.R."/>
            <person name="Lauterbach L."/>
            <person name="Steele A.D."/>
            <person name="Gui C."/>
            <person name="Meng S."/>
            <person name="Li G."/>
            <person name="Viehrig K."/>
            <person name="Ye F."/>
            <person name="Su P."/>
            <person name="Kiefer A.F."/>
            <person name="Nichols A."/>
            <person name="Cepeda A.J."/>
            <person name="Yan W."/>
            <person name="Fan B."/>
            <person name="Jiang Y."/>
            <person name="Adhikari A."/>
            <person name="Zheng C.-J."/>
            <person name="Schuster L."/>
            <person name="Cowan T.M."/>
            <person name="Smanski M.J."/>
            <person name="Chevrette M.G."/>
            <person name="De Carvalho L.P.S."/>
            <person name="Shen B."/>
        </authorList>
    </citation>
    <scope>NUCLEOTIDE SEQUENCE [LARGE SCALE GENOMIC DNA]</scope>
    <source>
        <strain evidence="3 4">NPDC021253</strain>
    </source>
</reference>
<keyword evidence="4" id="KW-1185">Reference proteome</keyword>